<dbReference type="AlphaFoldDB" id="A0A1V8Y7L9"/>
<name>A0A1V8Y7L9_9ENTE</name>
<protein>
    <submittedName>
        <fullName evidence="2">Uncharacterized protein</fullName>
    </submittedName>
</protein>
<proteinExistence type="predicted"/>
<reference evidence="1 4" key="2">
    <citation type="submission" date="2019-07" db="EMBL/GenBank/DDBJ databases">
        <title>Whole genome shotgun sequence of Enterococcus villorum NBRC 100699.</title>
        <authorList>
            <person name="Hosoyama A."/>
            <person name="Uohara A."/>
            <person name="Ohji S."/>
            <person name="Ichikawa N."/>
        </authorList>
    </citation>
    <scope>NUCLEOTIDE SEQUENCE [LARGE SCALE GENOMIC DNA]</scope>
    <source>
        <strain evidence="1 4">NBRC 100699</strain>
    </source>
</reference>
<dbReference type="EMBL" id="MJEA01000015">
    <property type="protein sequence ID" value="OQO68618.1"/>
    <property type="molecule type" value="Genomic_DNA"/>
</dbReference>
<evidence type="ECO:0000313" key="1">
    <source>
        <dbReference type="EMBL" id="GEL92107.1"/>
    </source>
</evidence>
<dbReference type="OrthoDB" id="2191608at2"/>
<reference evidence="2 3" key="1">
    <citation type="journal article" date="2017" name="BMC Microbiol.">
        <title>Comparative genomics of Enterococcus spp. isolated from bovine feces.</title>
        <authorList>
            <person name="Beukers A.G."/>
            <person name="Zaheer R."/>
            <person name="Goji N."/>
            <person name="Amoako K.K."/>
            <person name="Chaves A.V."/>
            <person name="Ward M.P."/>
            <person name="McAllister T.A."/>
        </authorList>
    </citation>
    <scope>NUCLEOTIDE SEQUENCE [LARGE SCALE GENOMIC DNA]</scope>
    <source>
        <strain evidence="2 3">F1129D 143</strain>
    </source>
</reference>
<dbReference type="EMBL" id="BJWF01000015">
    <property type="protein sequence ID" value="GEL92107.1"/>
    <property type="molecule type" value="Genomic_DNA"/>
</dbReference>
<gene>
    <name evidence="2" type="ORF">BH747_11460</name>
    <name evidence="1" type="ORF">EVI01_14440</name>
</gene>
<accession>A0A1V8Y7L9</accession>
<organism evidence="2 3">
    <name type="scientific">Enterococcus villorum</name>
    <dbReference type="NCBI Taxonomy" id="112904"/>
    <lineage>
        <taxon>Bacteria</taxon>
        <taxon>Bacillati</taxon>
        <taxon>Bacillota</taxon>
        <taxon>Bacilli</taxon>
        <taxon>Lactobacillales</taxon>
        <taxon>Enterococcaceae</taxon>
        <taxon>Enterococcus</taxon>
    </lineage>
</organism>
<evidence type="ECO:0000313" key="3">
    <source>
        <dbReference type="Proteomes" id="UP000192477"/>
    </source>
</evidence>
<dbReference type="Proteomes" id="UP000321830">
    <property type="component" value="Unassembled WGS sequence"/>
</dbReference>
<evidence type="ECO:0000313" key="4">
    <source>
        <dbReference type="Proteomes" id="UP000321830"/>
    </source>
</evidence>
<dbReference type="RefSeq" id="WP_010751215.1">
    <property type="nucleotide sequence ID" value="NZ_BJWF01000015.1"/>
</dbReference>
<dbReference type="Proteomes" id="UP000192477">
    <property type="component" value="Unassembled WGS sequence"/>
</dbReference>
<evidence type="ECO:0000313" key="2">
    <source>
        <dbReference type="EMBL" id="OQO68618.1"/>
    </source>
</evidence>
<sequence>MRAADLLTLITNSPTKREYKGIYLNKEEQIVPLTSIRTNQMNQCVLTFEERKSVLSLNELLLFLMKNREKDIVYQKDHQTYPLYGLKEDSGKLII</sequence>
<comment type="caution">
    <text evidence="2">The sequence shown here is derived from an EMBL/GenBank/DDBJ whole genome shotgun (WGS) entry which is preliminary data.</text>
</comment>